<evidence type="ECO:0000256" key="6">
    <source>
        <dbReference type="RuleBase" id="RU000481"/>
    </source>
</evidence>
<sequence length="389" mass="44606">MDYMKTQEVISKKVQRIEISGIRRFFNKVSNYKDVISLTLGQPDFKVPSRIKKELVNAIEEDKTTYTSNAGLRDLRLEIERYLKTMDINYNAEEICVTVGGSEGLMCVFATLLNEGDKVLIPSPAYPAYESCVKLLGGEILSYKLKNDFSIDFSNLENILQKGKPKVMVLSYPSNPTGAILSKEDNHKLYKIIKENNIIVISDEIYSSLCFEEKYYSIAQYEDIKDKVILVSGFSKMFSMTGLRIGYVCAKNEFINSIIKVHQYNVSCAPSICQWGAYAGLKYCMEDVAYMKEEFIKRRDFVYDRLKYMGIDTYLPKGAFYIFPSIKKYNMTSEEFCERLLKEAKVAIVPGSAFGEMGEGHIRISYAYSMEELNEALNRMESWLNKLTI</sequence>
<keyword evidence="3 6" id="KW-0032">Aminotransferase</keyword>
<dbReference type="InterPro" id="IPR004838">
    <property type="entry name" value="NHTrfase_class1_PyrdxlP-BS"/>
</dbReference>
<evidence type="ECO:0000259" key="7">
    <source>
        <dbReference type="Pfam" id="PF00155"/>
    </source>
</evidence>
<dbReference type="Proteomes" id="UP000054164">
    <property type="component" value="Unassembled WGS sequence"/>
</dbReference>
<proteinExistence type="inferred from homology"/>
<dbReference type="EMBL" id="DF384213">
    <property type="protein sequence ID" value="GAE03603.1"/>
    <property type="molecule type" value="Genomic_DNA"/>
</dbReference>
<feature type="domain" description="Aminotransferase class I/classII large" evidence="7">
    <location>
        <begin position="33"/>
        <end position="379"/>
    </location>
</feature>
<evidence type="ECO:0000313" key="8">
    <source>
        <dbReference type="EMBL" id="GAE03603.1"/>
    </source>
</evidence>
<keyword evidence="4 6" id="KW-0808">Transferase</keyword>
<organism evidence="8">
    <name type="scientific">Clostridium botulinum B str. Osaka05</name>
    <dbReference type="NCBI Taxonomy" id="1407017"/>
    <lineage>
        <taxon>Bacteria</taxon>
        <taxon>Bacillati</taxon>
        <taxon>Bacillota</taxon>
        <taxon>Clostridia</taxon>
        <taxon>Eubacteriales</taxon>
        <taxon>Clostridiaceae</taxon>
        <taxon>Clostridium</taxon>
    </lineage>
</organism>
<dbReference type="Gene3D" id="3.90.1150.10">
    <property type="entry name" value="Aspartate Aminotransferase, domain 1"/>
    <property type="match status" value="1"/>
</dbReference>
<dbReference type="HOGENOM" id="CLU_017584_4_3_9"/>
<dbReference type="AlphaFoldDB" id="A0A0S6U589"/>
<dbReference type="InterPro" id="IPR050596">
    <property type="entry name" value="AspAT/PAT-like"/>
</dbReference>
<dbReference type="PROSITE" id="PS00105">
    <property type="entry name" value="AA_TRANSFER_CLASS_1"/>
    <property type="match status" value="1"/>
</dbReference>
<evidence type="ECO:0000256" key="1">
    <source>
        <dbReference type="ARBA" id="ARBA00001933"/>
    </source>
</evidence>
<dbReference type="PANTHER" id="PTHR46383">
    <property type="entry name" value="ASPARTATE AMINOTRANSFERASE"/>
    <property type="match status" value="1"/>
</dbReference>
<dbReference type="GO" id="GO:0008483">
    <property type="term" value="F:transaminase activity"/>
    <property type="evidence" value="ECO:0007669"/>
    <property type="project" value="UniProtKB-KW"/>
</dbReference>
<dbReference type="InterPro" id="IPR015424">
    <property type="entry name" value="PyrdxlP-dep_Trfase"/>
</dbReference>
<dbReference type="GO" id="GO:0030170">
    <property type="term" value="F:pyridoxal phosphate binding"/>
    <property type="evidence" value="ECO:0007669"/>
    <property type="project" value="InterPro"/>
</dbReference>
<dbReference type="PANTHER" id="PTHR46383:SF4">
    <property type="entry name" value="AMINOTRANSFERASE"/>
    <property type="match status" value="1"/>
</dbReference>
<dbReference type="CDD" id="cd00609">
    <property type="entry name" value="AAT_like"/>
    <property type="match status" value="1"/>
</dbReference>
<dbReference type="GO" id="GO:0006520">
    <property type="term" value="P:amino acid metabolic process"/>
    <property type="evidence" value="ECO:0007669"/>
    <property type="project" value="InterPro"/>
</dbReference>
<dbReference type="InterPro" id="IPR015422">
    <property type="entry name" value="PyrdxlP-dep_Trfase_small"/>
</dbReference>
<comment type="cofactor">
    <cofactor evidence="1 6">
        <name>pyridoxal 5'-phosphate</name>
        <dbReference type="ChEBI" id="CHEBI:597326"/>
    </cofactor>
</comment>
<dbReference type="Pfam" id="PF00155">
    <property type="entry name" value="Aminotran_1_2"/>
    <property type="match status" value="1"/>
</dbReference>
<evidence type="ECO:0000256" key="4">
    <source>
        <dbReference type="ARBA" id="ARBA00022679"/>
    </source>
</evidence>
<dbReference type="SUPFAM" id="SSF53383">
    <property type="entry name" value="PLP-dependent transferases"/>
    <property type="match status" value="1"/>
</dbReference>
<name>A0A0S6U589_CLOBO</name>
<dbReference type="EC" id="2.6.1.-" evidence="6"/>
<dbReference type="Gene3D" id="3.40.640.10">
    <property type="entry name" value="Type I PLP-dependent aspartate aminotransferase-like (Major domain)"/>
    <property type="match status" value="1"/>
</dbReference>
<gene>
    <name evidence="8" type="ORF">CBO05C_3293</name>
</gene>
<dbReference type="RefSeq" id="WP_030036742.1">
    <property type="nucleotide sequence ID" value="NZ_DF384213.1"/>
</dbReference>
<comment type="similarity">
    <text evidence="2 6">Belongs to the class-I pyridoxal-phosphate-dependent aminotransferase family.</text>
</comment>
<evidence type="ECO:0000256" key="3">
    <source>
        <dbReference type="ARBA" id="ARBA00022576"/>
    </source>
</evidence>
<dbReference type="InterPro" id="IPR004839">
    <property type="entry name" value="Aminotransferase_I/II_large"/>
</dbReference>
<protein>
    <recommendedName>
        <fullName evidence="6">Aminotransferase</fullName>
        <ecNumber evidence="6">2.6.1.-</ecNumber>
    </recommendedName>
</protein>
<accession>A0A0S6U589</accession>
<dbReference type="InterPro" id="IPR015421">
    <property type="entry name" value="PyrdxlP-dep_Trfase_major"/>
</dbReference>
<reference evidence="8" key="1">
    <citation type="submission" date="2013-10" db="EMBL/GenBank/DDBJ databases">
        <title>Draft genome sequence of Clostridium botulinum type B strain Osaka05.</title>
        <authorList>
            <person name="Sakaguchi Y."/>
            <person name="Hosomi K."/>
            <person name="Uchiyama J."/>
            <person name="Ogura Y."/>
            <person name="Sakaguchi M."/>
            <person name="Kohda T."/>
            <person name="Mukamoto M."/>
            <person name="Misawa N."/>
            <person name="Matsuzaki S."/>
            <person name="Hayashi T."/>
            <person name="Kozaki S."/>
        </authorList>
    </citation>
    <scope>NUCLEOTIDE SEQUENCE</scope>
    <source>
        <strain evidence="8">Osaka05</strain>
    </source>
</reference>
<evidence type="ECO:0000256" key="5">
    <source>
        <dbReference type="ARBA" id="ARBA00022898"/>
    </source>
</evidence>
<evidence type="ECO:0000256" key="2">
    <source>
        <dbReference type="ARBA" id="ARBA00007441"/>
    </source>
</evidence>
<keyword evidence="5" id="KW-0663">Pyridoxal phosphate</keyword>